<dbReference type="Proteomes" id="UP000789920">
    <property type="component" value="Unassembled WGS sequence"/>
</dbReference>
<organism evidence="1 2">
    <name type="scientific">Racocetra persica</name>
    <dbReference type="NCBI Taxonomy" id="160502"/>
    <lineage>
        <taxon>Eukaryota</taxon>
        <taxon>Fungi</taxon>
        <taxon>Fungi incertae sedis</taxon>
        <taxon>Mucoromycota</taxon>
        <taxon>Glomeromycotina</taxon>
        <taxon>Glomeromycetes</taxon>
        <taxon>Diversisporales</taxon>
        <taxon>Gigasporaceae</taxon>
        <taxon>Racocetra</taxon>
    </lineage>
</organism>
<evidence type="ECO:0000313" key="1">
    <source>
        <dbReference type="EMBL" id="CAG8761945.1"/>
    </source>
</evidence>
<proteinExistence type="predicted"/>
<reference evidence="1" key="1">
    <citation type="submission" date="2021-06" db="EMBL/GenBank/DDBJ databases">
        <authorList>
            <person name="Kallberg Y."/>
            <person name="Tangrot J."/>
            <person name="Rosling A."/>
        </authorList>
    </citation>
    <scope>NUCLEOTIDE SEQUENCE</scope>
    <source>
        <strain evidence="1">MA461A</strain>
    </source>
</reference>
<evidence type="ECO:0000313" key="2">
    <source>
        <dbReference type="Proteomes" id="UP000789920"/>
    </source>
</evidence>
<dbReference type="EMBL" id="CAJVQC010036718">
    <property type="protein sequence ID" value="CAG8761945.1"/>
    <property type="molecule type" value="Genomic_DNA"/>
</dbReference>
<name>A0ACA9QRG9_9GLOM</name>
<keyword evidence="2" id="KW-1185">Reference proteome</keyword>
<comment type="caution">
    <text evidence="1">The sequence shown here is derived from an EMBL/GenBank/DDBJ whole genome shotgun (WGS) entry which is preliminary data.</text>
</comment>
<feature type="non-terminal residue" evidence="1">
    <location>
        <position position="1"/>
    </location>
</feature>
<feature type="non-terminal residue" evidence="1">
    <location>
        <position position="155"/>
    </location>
</feature>
<accession>A0ACA9QRG9</accession>
<sequence length="155" mass="17321">ESAQGLKIYSRLFIFTVIVHFIYNIYFLVILVTPYSDSTVRDMEKSIAIPQFVVSLVGAYFAKLIIDYTKIVELKKKNAQTPGRVEASNTTNCQLSCGKSLQIAVDVSEEISEKDDFCELFDVDAVRVLFMVWGSSSILPPNIEVEAISALLLLT</sequence>
<gene>
    <name evidence="1" type="ORF">RPERSI_LOCUS15328</name>
</gene>
<protein>
    <submittedName>
        <fullName evidence="1">13232_t:CDS:1</fullName>
    </submittedName>
</protein>